<dbReference type="KEGG" id="cra:CTO_1000"/>
<reference evidence="1 2" key="1">
    <citation type="journal article" date="2011" name="J. Exp. Med.">
        <title>A live-attenuated chlamydial vaccine protects against trachoma in nonhuman primates.</title>
        <authorList>
            <person name="Kari L."/>
            <person name="Whitmire W.M."/>
            <person name="Olivares-Zavaleta N."/>
            <person name="Goheen M.M."/>
            <person name="Taylor L.D."/>
            <person name="Carlson J.H."/>
            <person name="Sturdevant G.L."/>
            <person name="Lu C."/>
            <person name="Bakios L.E."/>
            <person name="Randall L.B."/>
            <person name="Parnell M.J."/>
            <person name="Zhong G."/>
            <person name="Caldwell H.D."/>
        </authorList>
    </citation>
    <scope>NUCLEOTIDE SEQUENCE [LARGE SCALE GENOMIC DNA]</scope>
    <source>
        <strain evidence="1 2">A2497</strain>
    </source>
</reference>
<gene>
    <name evidence="1" type="ordered locus">CTO_1000</name>
</gene>
<dbReference type="Proteomes" id="UP000009287">
    <property type="component" value="Chromosome"/>
</dbReference>
<organism evidence="1 2">
    <name type="scientific">Chlamydia trachomatis serovar A (strain A2497)</name>
    <dbReference type="NCBI Taxonomy" id="580047"/>
    <lineage>
        <taxon>Bacteria</taxon>
        <taxon>Pseudomonadati</taxon>
        <taxon>Chlamydiota</taxon>
        <taxon>Chlamydiia</taxon>
        <taxon>Chlamydiales</taxon>
        <taxon>Chlamydiaceae</taxon>
        <taxon>Chlamydia/Chlamydophila group</taxon>
        <taxon>Chlamydia</taxon>
    </lineage>
</organism>
<dbReference type="PATRIC" id="fig|580047.4.peg.733"/>
<protein>
    <submittedName>
        <fullName evidence="1">Uncharacterized protein</fullName>
    </submittedName>
</protein>
<accession>G4NN49</accession>
<evidence type="ECO:0000313" key="1">
    <source>
        <dbReference type="EMBL" id="AEP35547.1"/>
    </source>
</evidence>
<proteinExistence type="predicted"/>
<name>G4NN49_CHLT4</name>
<sequence>MPIPTLKRKTISHLDRGAFSVFSFIPFNLKYKRILEKNRARTTCSFDF</sequence>
<dbReference type="EMBL" id="CP002401">
    <property type="protein sequence ID" value="AEP35547.1"/>
    <property type="molecule type" value="Genomic_DNA"/>
</dbReference>
<evidence type="ECO:0000313" key="2">
    <source>
        <dbReference type="Proteomes" id="UP000009287"/>
    </source>
</evidence>
<dbReference type="AlphaFoldDB" id="G4NN49"/>